<dbReference type="EMBL" id="CP071696">
    <property type="protein sequence ID" value="QTX05657.1"/>
    <property type="molecule type" value="Genomic_DNA"/>
</dbReference>
<sequence length="292" mass="31237">MIITVAPTGGMLTRREHPSVPTQPEDIAADVAACVEVGASAAALHVRTADDLAACDPELYRRVNHLVRARTDVVLNNSSGGGVSVPMRAPLGDGMSEISWPQRLAAVDGGAEIVTLDAITAWASIDGEEVLMNTPPSRARELSARIAAAGARPEWEVFNPAQLTRDVPELLADIDDGRPPIVNICLDIDGVFTNAVRWSPALLSHMVDSLPGSAVFSVSVGGRTPWAALAQAVILGGHIRVGVEDHPFDEDGAPRSNLELVEQAVRLVRALGHRPATVDETRELWYVKRRVR</sequence>
<evidence type="ECO:0000313" key="6">
    <source>
        <dbReference type="EMBL" id="QTX05657.1"/>
    </source>
</evidence>
<dbReference type="InterPro" id="IPR013785">
    <property type="entry name" value="Aldolase_TIM"/>
</dbReference>
<proteinExistence type="predicted"/>
<comment type="cofactor">
    <cofactor evidence="1">
        <name>Zn(2+)</name>
        <dbReference type="ChEBI" id="CHEBI:29105"/>
    </cofactor>
</comment>
<evidence type="ECO:0000256" key="2">
    <source>
        <dbReference type="ARBA" id="ARBA00022679"/>
    </source>
</evidence>
<dbReference type="Gene3D" id="3.20.20.70">
    <property type="entry name" value="Aldolase class I"/>
    <property type="match status" value="1"/>
</dbReference>
<organism evidence="6 7">
    <name type="scientific">Agromyces archimandritae</name>
    <dbReference type="NCBI Taxonomy" id="2781962"/>
    <lineage>
        <taxon>Bacteria</taxon>
        <taxon>Bacillati</taxon>
        <taxon>Actinomycetota</taxon>
        <taxon>Actinomycetes</taxon>
        <taxon>Micrococcales</taxon>
        <taxon>Microbacteriaceae</taxon>
        <taxon>Agromyces</taxon>
    </lineage>
</organism>
<dbReference type="Proteomes" id="UP000671914">
    <property type="component" value="Chromosome"/>
</dbReference>
<dbReference type="InterPro" id="IPR008567">
    <property type="entry name" value="BKACE"/>
</dbReference>
<feature type="region of interest" description="Disordered" evidence="5">
    <location>
        <begin position="1"/>
        <end position="21"/>
    </location>
</feature>
<evidence type="ECO:0000256" key="3">
    <source>
        <dbReference type="ARBA" id="ARBA00022723"/>
    </source>
</evidence>
<evidence type="ECO:0000256" key="1">
    <source>
        <dbReference type="ARBA" id="ARBA00001947"/>
    </source>
</evidence>
<keyword evidence="7" id="KW-1185">Reference proteome</keyword>
<dbReference type="PANTHER" id="PTHR37418:SF2">
    <property type="entry name" value="3-KETO-5-AMINOHEXANOATE CLEAVAGE ENZYME"/>
    <property type="match status" value="1"/>
</dbReference>
<keyword evidence="3" id="KW-0479">Metal-binding</keyword>
<dbReference type="GO" id="GO:0043720">
    <property type="term" value="F:3-keto-5-aminohexanoate cleavage activity"/>
    <property type="evidence" value="ECO:0007669"/>
    <property type="project" value="InterPro"/>
</dbReference>
<dbReference type="GO" id="GO:0046872">
    <property type="term" value="F:metal ion binding"/>
    <property type="evidence" value="ECO:0007669"/>
    <property type="project" value="UniProtKB-KW"/>
</dbReference>
<dbReference type="AlphaFoldDB" id="A0A975FPX7"/>
<dbReference type="Pfam" id="PF05853">
    <property type="entry name" value="BKACE"/>
    <property type="match status" value="1"/>
</dbReference>
<accession>A0A975FPX7</accession>
<evidence type="ECO:0000256" key="4">
    <source>
        <dbReference type="ARBA" id="ARBA00022833"/>
    </source>
</evidence>
<dbReference type="KEGG" id="aarc:G127AT_05480"/>
<keyword evidence="4" id="KW-0862">Zinc</keyword>
<name>A0A975FPX7_9MICO</name>
<gene>
    <name evidence="6" type="ORF">G127AT_05480</name>
</gene>
<reference evidence="6" key="1">
    <citation type="submission" date="2021-03" db="EMBL/GenBank/DDBJ databases">
        <title>Agromyces archimandritus sp. nov., isolated from the cockroach Archimandrita tessellata.</title>
        <authorList>
            <person name="Guzman J."/>
            <person name="Ortuzar M."/>
            <person name="Poehlein A."/>
            <person name="Daniel R."/>
            <person name="Trujillo M."/>
            <person name="Vilcinskas A."/>
        </authorList>
    </citation>
    <scope>NUCLEOTIDE SEQUENCE</scope>
    <source>
        <strain evidence="6">G127AT</strain>
    </source>
</reference>
<dbReference type="PANTHER" id="PTHR37418">
    <property type="entry name" value="3-KETO-5-AMINOHEXANOATE CLEAVAGE ENZYME-RELATED"/>
    <property type="match status" value="1"/>
</dbReference>
<protein>
    <submittedName>
        <fullName evidence="6">3-keto-5-aminohexanoate cleavage protein</fullName>
    </submittedName>
</protein>
<keyword evidence="2" id="KW-0808">Transferase</keyword>
<evidence type="ECO:0000256" key="5">
    <source>
        <dbReference type="SAM" id="MobiDB-lite"/>
    </source>
</evidence>
<evidence type="ECO:0000313" key="7">
    <source>
        <dbReference type="Proteomes" id="UP000671914"/>
    </source>
</evidence>
<dbReference type="RefSeq" id="WP_210900847.1">
    <property type="nucleotide sequence ID" value="NZ_CP071696.1"/>
</dbReference>